<feature type="non-terminal residue" evidence="2">
    <location>
        <position position="1"/>
    </location>
</feature>
<dbReference type="OrthoDB" id="10249433at2759"/>
<keyword evidence="2" id="KW-0378">Hydrolase</keyword>
<keyword evidence="3" id="KW-1185">Reference proteome</keyword>
<feature type="domain" description="Serine aminopeptidase S33" evidence="1">
    <location>
        <begin position="223"/>
        <end position="364"/>
    </location>
</feature>
<accession>A0A316VP41</accession>
<dbReference type="Pfam" id="PF12146">
    <property type="entry name" value="Hydrolase_4"/>
    <property type="match status" value="2"/>
</dbReference>
<dbReference type="STRING" id="1522189.A0A316VP41"/>
<dbReference type="InterPro" id="IPR000073">
    <property type="entry name" value="AB_hydrolase_1"/>
</dbReference>
<evidence type="ECO:0000259" key="1">
    <source>
        <dbReference type="Pfam" id="PF12146"/>
    </source>
</evidence>
<reference evidence="2 3" key="1">
    <citation type="journal article" date="2018" name="Mol. Biol. Evol.">
        <title>Broad Genomic Sampling Reveals a Smut Pathogenic Ancestry of the Fungal Clade Ustilaginomycotina.</title>
        <authorList>
            <person name="Kijpornyongpan T."/>
            <person name="Mondo S.J."/>
            <person name="Barry K."/>
            <person name="Sandor L."/>
            <person name="Lee J."/>
            <person name="Lipzen A."/>
            <person name="Pangilinan J."/>
            <person name="LaButti K."/>
            <person name="Hainaut M."/>
            <person name="Henrissat B."/>
            <person name="Grigoriev I.V."/>
            <person name="Spatafora J.W."/>
            <person name="Aime M.C."/>
        </authorList>
    </citation>
    <scope>NUCLEOTIDE SEQUENCE [LARGE SCALE GENOMIC DNA]</scope>
    <source>
        <strain evidence="2 3">MCA 4658</strain>
    </source>
</reference>
<proteinExistence type="predicted"/>
<evidence type="ECO:0000313" key="2">
    <source>
        <dbReference type="EMBL" id="PWN39090.1"/>
    </source>
</evidence>
<dbReference type="GO" id="GO:0016787">
    <property type="term" value="F:hydrolase activity"/>
    <property type="evidence" value="ECO:0007669"/>
    <property type="project" value="UniProtKB-KW"/>
</dbReference>
<dbReference type="PANTHER" id="PTHR11614">
    <property type="entry name" value="PHOSPHOLIPASE-RELATED"/>
    <property type="match status" value="1"/>
</dbReference>
<dbReference type="InParanoid" id="A0A316VP41"/>
<gene>
    <name evidence="2" type="ORF">IE81DRAFT_275356</name>
</gene>
<dbReference type="Gene3D" id="3.40.50.1820">
    <property type="entry name" value="alpha/beta hydrolase"/>
    <property type="match status" value="1"/>
</dbReference>
<dbReference type="InterPro" id="IPR022742">
    <property type="entry name" value="Hydrolase_4"/>
</dbReference>
<dbReference type="Proteomes" id="UP000245783">
    <property type="component" value="Unassembled WGS sequence"/>
</dbReference>
<organism evidence="2 3">
    <name type="scientific">Ceraceosorus guamensis</name>
    <dbReference type="NCBI Taxonomy" id="1522189"/>
    <lineage>
        <taxon>Eukaryota</taxon>
        <taxon>Fungi</taxon>
        <taxon>Dikarya</taxon>
        <taxon>Basidiomycota</taxon>
        <taxon>Ustilaginomycotina</taxon>
        <taxon>Exobasidiomycetes</taxon>
        <taxon>Ceraceosorales</taxon>
        <taxon>Ceraceosoraceae</taxon>
        <taxon>Ceraceosorus</taxon>
    </lineage>
</organism>
<dbReference type="RefSeq" id="XP_025366250.1">
    <property type="nucleotide sequence ID" value="XM_025511452.1"/>
</dbReference>
<feature type="domain" description="Serine aminopeptidase S33" evidence="1">
    <location>
        <begin position="97"/>
        <end position="196"/>
    </location>
</feature>
<dbReference type="PRINTS" id="PR00111">
    <property type="entry name" value="ABHYDROLASE"/>
</dbReference>
<dbReference type="GeneID" id="37033322"/>
<dbReference type="InterPro" id="IPR029058">
    <property type="entry name" value="AB_hydrolase_fold"/>
</dbReference>
<evidence type="ECO:0000313" key="3">
    <source>
        <dbReference type="Proteomes" id="UP000245783"/>
    </source>
</evidence>
<name>A0A316VP41_9BASI</name>
<protein>
    <submittedName>
        <fullName evidence="2">Alpha/beta-hydrolase</fullName>
    </submittedName>
</protein>
<dbReference type="AlphaFoldDB" id="A0A316VP41"/>
<feature type="non-terminal residue" evidence="2">
    <location>
        <position position="387"/>
    </location>
</feature>
<sequence length="387" mass="43109">YALTIYQVFLEPFLLQLNLVKAGFGDATYGRGGLEDTPKEKRLIHENRDVRCERRRVALSKEQLRIAKSWSRFEECAYQVWQWDGQQGEEKISDVGADVLILHGINNYGSRACSTGLHLMRKGFRVIALDLPSFGRSTGLHAWLPSLRLNVEAVRACLDHVALLDAQAGLARRKVFLQGESMGGFTALYYAATYPSIDTSSSFRHVTSQSDLDGDRSITEHGKERPVIAGVAAAAPMIAISPSSRPSKLVENIARVIIFFAGRLPFAKGVKGNVSDDPRVETEFLADPFTYKGYLRISTGMAILQGLAELQDLAPRITCPITFHHGAKDRATSWKGTSEFCERCTASTDKSFKIWEGYEHIMMKNVEGQSQEDEAKRMAVLDAITEW</sequence>
<dbReference type="InterPro" id="IPR051044">
    <property type="entry name" value="MAG_DAG_Lipase"/>
</dbReference>
<dbReference type="EMBL" id="KZ819496">
    <property type="protein sequence ID" value="PWN39090.1"/>
    <property type="molecule type" value="Genomic_DNA"/>
</dbReference>
<dbReference type="SUPFAM" id="SSF53474">
    <property type="entry name" value="alpha/beta-Hydrolases"/>
    <property type="match status" value="1"/>
</dbReference>